<evidence type="ECO:0000313" key="2">
    <source>
        <dbReference type="EMBL" id="MCA9380652.1"/>
    </source>
</evidence>
<comment type="caution">
    <text evidence="2">The sequence shown here is derived from an EMBL/GenBank/DDBJ whole genome shotgun (WGS) entry which is preliminary data.</text>
</comment>
<protein>
    <submittedName>
        <fullName evidence="2">Fic family protein</fullName>
    </submittedName>
</protein>
<dbReference type="InterPro" id="IPR036597">
    <property type="entry name" value="Fido-like_dom_sf"/>
</dbReference>
<reference evidence="2" key="1">
    <citation type="submission" date="2020-04" db="EMBL/GenBank/DDBJ databases">
        <authorList>
            <person name="Zhang T."/>
        </authorList>
    </citation>
    <scope>NUCLEOTIDE SEQUENCE</scope>
    <source>
        <strain evidence="2">HKST-UBA13</strain>
    </source>
</reference>
<sequence length="410" mass="47878">MDDMQPTQSTDTDIANIREERAQSEWDLYRKLAEEFDDKSLVERVTEIREYIFDKYGNIKGDPVVRIRDRNVYSGNFSFIDHEELGPKYFPELVKKIDLLYEYIYDTKESFNISDNFDRLLRFASVVYSLGITIHPYIDGNGQTFRITAMTYLSEFFDKEFNFKENTKIRGSVPTDITDELPKTQPPSKTRLQVAKDIAYENLDAELQNIVQLRYKSPTDLESVVPHEFTELFFSMDISDPDSIEKVTSELHKAYPRYTEYIDYIVEIYTKYPEENFQDLADIYEFPFDKLIDSYDDIAISLFTHSQIDQVEELKKYLDAILIDPVGYRLLIDYIDGIKMEYDSGLHKAAAGSFERVFDQITKLANISDKFLGQNMSISVSDFRNKLSGKNILAKKIKLTLRNMIASLRQ</sequence>
<proteinExistence type="predicted"/>
<gene>
    <name evidence="2" type="ORF">KC678_00110</name>
</gene>
<reference evidence="2" key="2">
    <citation type="journal article" date="2021" name="Microbiome">
        <title>Successional dynamics and alternative stable states in a saline activated sludge microbial community over 9 years.</title>
        <authorList>
            <person name="Wang Y."/>
            <person name="Ye J."/>
            <person name="Ju F."/>
            <person name="Liu L."/>
            <person name="Boyd J.A."/>
            <person name="Deng Y."/>
            <person name="Parks D.H."/>
            <person name="Jiang X."/>
            <person name="Yin X."/>
            <person name="Woodcroft B.J."/>
            <person name="Tyson G.W."/>
            <person name="Hugenholtz P."/>
            <person name="Polz M.F."/>
            <person name="Zhang T."/>
        </authorList>
    </citation>
    <scope>NUCLEOTIDE SEQUENCE</scope>
    <source>
        <strain evidence="2">HKST-UBA13</strain>
    </source>
</reference>
<dbReference type="AlphaFoldDB" id="A0A955IAG9"/>
<organism evidence="2 3">
    <name type="scientific">Candidatus Dojkabacteria bacterium</name>
    <dbReference type="NCBI Taxonomy" id="2099670"/>
    <lineage>
        <taxon>Bacteria</taxon>
        <taxon>Candidatus Dojkabacteria</taxon>
    </lineage>
</organism>
<evidence type="ECO:0000259" key="1">
    <source>
        <dbReference type="PROSITE" id="PS51459"/>
    </source>
</evidence>
<accession>A0A955IAG9</accession>
<evidence type="ECO:0000313" key="3">
    <source>
        <dbReference type="Proteomes" id="UP000775877"/>
    </source>
</evidence>
<dbReference type="Gene3D" id="1.10.3290.10">
    <property type="entry name" value="Fido-like domain"/>
    <property type="match status" value="1"/>
</dbReference>
<dbReference type="EMBL" id="JAGQLJ010000002">
    <property type="protein sequence ID" value="MCA9380652.1"/>
    <property type="molecule type" value="Genomic_DNA"/>
</dbReference>
<name>A0A955IAG9_9BACT</name>
<dbReference type="PROSITE" id="PS51459">
    <property type="entry name" value="FIDO"/>
    <property type="match status" value="1"/>
</dbReference>
<dbReference type="Proteomes" id="UP000775877">
    <property type="component" value="Unassembled WGS sequence"/>
</dbReference>
<feature type="domain" description="Fido" evidence="1">
    <location>
        <begin position="40"/>
        <end position="201"/>
    </location>
</feature>
<dbReference type="SUPFAM" id="SSF140931">
    <property type="entry name" value="Fic-like"/>
    <property type="match status" value="1"/>
</dbReference>
<dbReference type="InterPro" id="IPR003812">
    <property type="entry name" value="Fido"/>
</dbReference>